<comment type="caution">
    <text evidence="2">The sequence shown here is derived from an EMBL/GenBank/DDBJ whole genome shotgun (WGS) entry which is preliminary data.</text>
</comment>
<evidence type="ECO:0000313" key="2">
    <source>
        <dbReference type="EMBL" id="HIS36798.1"/>
    </source>
</evidence>
<dbReference type="NCBIfam" id="TIGR02532">
    <property type="entry name" value="IV_pilin_GFxxxE"/>
    <property type="match status" value="1"/>
</dbReference>
<evidence type="ECO:0000313" key="3">
    <source>
        <dbReference type="Proteomes" id="UP000823928"/>
    </source>
</evidence>
<dbReference type="Proteomes" id="UP000823928">
    <property type="component" value="Unassembled WGS sequence"/>
</dbReference>
<dbReference type="InterPro" id="IPR045584">
    <property type="entry name" value="Pilin-like"/>
</dbReference>
<keyword evidence="1" id="KW-1133">Transmembrane helix</keyword>
<dbReference type="Gene3D" id="3.30.700.10">
    <property type="entry name" value="Glycoprotein, Type 4 Pilin"/>
    <property type="match status" value="1"/>
</dbReference>
<accession>A0A9D1JNB4</accession>
<keyword evidence="1" id="KW-0812">Transmembrane</keyword>
<keyword evidence="1" id="KW-0472">Membrane</keyword>
<dbReference type="AlphaFoldDB" id="A0A9D1JNB4"/>
<gene>
    <name evidence="2" type="ORF">IAC10_09255</name>
</gene>
<reference evidence="2" key="1">
    <citation type="submission" date="2020-10" db="EMBL/GenBank/DDBJ databases">
        <authorList>
            <person name="Gilroy R."/>
        </authorList>
    </citation>
    <scope>NUCLEOTIDE SEQUENCE</scope>
    <source>
        <strain evidence="2">6276</strain>
    </source>
</reference>
<evidence type="ECO:0000256" key="1">
    <source>
        <dbReference type="SAM" id="Phobius"/>
    </source>
</evidence>
<reference evidence="2" key="2">
    <citation type="journal article" date="2021" name="PeerJ">
        <title>Extensive microbial diversity within the chicken gut microbiome revealed by metagenomics and culture.</title>
        <authorList>
            <person name="Gilroy R."/>
            <person name="Ravi A."/>
            <person name="Getino M."/>
            <person name="Pursley I."/>
            <person name="Horton D.L."/>
            <person name="Alikhan N.F."/>
            <person name="Baker D."/>
            <person name="Gharbi K."/>
            <person name="Hall N."/>
            <person name="Watson M."/>
            <person name="Adriaenssens E.M."/>
            <person name="Foster-Nyarko E."/>
            <person name="Jarju S."/>
            <person name="Secka A."/>
            <person name="Antonio M."/>
            <person name="Oren A."/>
            <person name="Chaudhuri R.R."/>
            <person name="La Ragione R."/>
            <person name="Hildebrand F."/>
            <person name="Pallen M.J."/>
        </authorList>
    </citation>
    <scope>NUCLEOTIDE SEQUENCE</scope>
    <source>
        <strain evidence="2">6276</strain>
    </source>
</reference>
<organism evidence="2 3">
    <name type="scientific">Candidatus Scatousia excrementigallinarum</name>
    <dbReference type="NCBI Taxonomy" id="2840935"/>
    <lineage>
        <taxon>Bacteria</taxon>
        <taxon>Candidatus Scatousia</taxon>
    </lineage>
</organism>
<dbReference type="SUPFAM" id="SSF54523">
    <property type="entry name" value="Pili subunits"/>
    <property type="match status" value="1"/>
</dbReference>
<sequence>MLTKKAFTLAEVLITLGIIGVVASLTLPDIKQGVDAKANMAALQKTYSTLQQATNMAISEHENPIYWDMKDNSTPSINKVYSYYKPYFKMMRECPNQPGCWGYPTRYLNKTIYWNAHDTSWYQYAFTFTDGVSVLIDIYPASQLQSNFGIDVNYDAAVFFVDVNSEKNPNIIGKDIFAFVVTERGMVPAGMNNTDNCKSSGIGFECTAKIIQDGWTIKY</sequence>
<protein>
    <submittedName>
        <fullName evidence="2">Type II secretion system protein</fullName>
    </submittedName>
</protein>
<name>A0A9D1JNB4_9BACT</name>
<feature type="transmembrane region" description="Helical" evidence="1">
    <location>
        <begin position="6"/>
        <end position="27"/>
    </location>
</feature>
<proteinExistence type="predicted"/>
<dbReference type="EMBL" id="DVIU01000184">
    <property type="protein sequence ID" value="HIS36798.1"/>
    <property type="molecule type" value="Genomic_DNA"/>
</dbReference>
<dbReference type="InterPro" id="IPR012902">
    <property type="entry name" value="N_methyl_site"/>
</dbReference>